<reference evidence="6" key="1">
    <citation type="submission" date="2020-05" db="EMBL/GenBank/DDBJ databases">
        <title>Phylogenomic resolution of chytrid fungi.</title>
        <authorList>
            <person name="Stajich J.E."/>
            <person name="Amses K."/>
            <person name="Simmons R."/>
            <person name="Seto K."/>
            <person name="Myers J."/>
            <person name="Bonds A."/>
            <person name="Quandt C.A."/>
            <person name="Barry K."/>
            <person name="Liu P."/>
            <person name="Grigoriev I."/>
            <person name="Longcore J.E."/>
            <person name="James T.Y."/>
        </authorList>
    </citation>
    <scope>NUCLEOTIDE SEQUENCE</scope>
    <source>
        <strain evidence="6">JEL0513</strain>
    </source>
</reference>
<keyword evidence="3" id="KW-0963">Cytoplasm</keyword>
<evidence type="ECO:0000259" key="5">
    <source>
        <dbReference type="Pfam" id="PF17187"/>
    </source>
</evidence>
<dbReference type="PANTHER" id="PTHR47107:SF1">
    <property type="entry name" value="CERAMIDE-BINDING PROTEIN SVF1-RELATED"/>
    <property type="match status" value="1"/>
</dbReference>
<protein>
    <submittedName>
        <fullName evidence="6">Uncharacterized protein</fullName>
    </submittedName>
</protein>
<comment type="similarity">
    <text evidence="2">Belongs to the SVF1 family.</text>
</comment>
<evidence type="ECO:0000256" key="2">
    <source>
        <dbReference type="ARBA" id="ARBA00009069"/>
    </source>
</evidence>
<evidence type="ECO:0000313" key="6">
    <source>
        <dbReference type="EMBL" id="KAJ3093705.1"/>
    </source>
</evidence>
<dbReference type="Pfam" id="PF08622">
    <property type="entry name" value="Svf1"/>
    <property type="match status" value="1"/>
</dbReference>
<name>A0AAD5SSF6_9FUNG</name>
<dbReference type="Proteomes" id="UP001211907">
    <property type="component" value="Unassembled WGS sequence"/>
</dbReference>
<organism evidence="6 7">
    <name type="scientific">Physocladia obscura</name>
    <dbReference type="NCBI Taxonomy" id="109957"/>
    <lineage>
        <taxon>Eukaryota</taxon>
        <taxon>Fungi</taxon>
        <taxon>Fungi incertae sedis</taxon>
        <taxon>Chytridiomycota</taxon>
        <taxon>Chytridiomycota incertae sedis</taxon>
        <taxon>Chytridiomycetes</taxon>
        <taxon>Chytridiales</taxon>
        <taxon>Chytriomycetaceae</taxon>
        <taxon>Physocladia</taxon>
    </lineage>
</organism>
<evidence type="ECO:0000256" key="1">
    <source>
        <dbReference type="ARBA" id="ARBA00004496"/>
    </source>
</evidence>
<dbReference type="EMBL" id="JADGJH010002997">
    <property type="protein sequence ID" value="KAJ3093705.1"/>
    <property type="molecule type" value="Genomic_DNA"/>
</dbReference>
<dbReference type="InterPro" id="IPR033394">
    <property type="entry name" value="Svf1-like_C"/>
</dbReference>
<comment type="subcellular location">
    <subcellularLocation>
        <location evidence="1">Cytoplasm</location>
    </subcellularLocation>
</comment>
<dbReference type="GO" id="GO:0006979">
    <property type="term" value="P:response to oxidative stress"/>
    <property type="evidence" value="ECO:0007669"/>
    <property type="project" value="InterPro"/>
</dbReference>
<dbReference type="InterPro" id="IPR013931">
    <property type="entry name" value="Svf1-like_N"/>
</dbReference>
<dbReference type="SUPFAM" id="SSF159245">
    <property type="entry name" value="AttH-like"/>
    <property type="match status" value="1"/>
</dbReference>
<dbReference type="Pfam" id="PF17187">
    <property type="entry name" value="Svf1_C"/>
    <property type="match status" value="1"/>
</dbReference>
<dbReference type="GO" id="GO:0005737">
    <property type="term" value="C:cytoplasm"/>
    <property type="evidence" value="ECO:0007669"/>
    <property type="project" value="UniProtKB-SubCell"/>
</dbReference>
<evidence type="ECO:0000313" key="7">
    <source>
        <dbReference type="Proteomes" id="UP001211907"/>
    </source>
</evidence>
<keyword evidence="7" id="KW-1185">Reference proteome</keyword>
<accession>A0AAD5SSF6</accession>
<evidence type="ECO:0000259" key="4">
    <source>
        <dbReference type="Pfam" id="PF08622"/>
    </source>
</evidence>
<evidence type="ECO:0000256" key="3">
    <source>
        <dbReference type="ARBA" id="ARBA00022490"/>
    </source>
</evidence>
<feature type="domain" description="Svf1-like N-terminal" evidence="4">
    <location>
        <begin position="62"/>
        <end position="206"/>
    </location>
</feature>
<dbReference type="InterPro" id="IPR051385">
    <property type="entry name" value="Ceramide-binding_SVF1"/>
</dbReference>
<proteinExistence type="inferred from homology"/>
<sequence>MSGWLWIAEETPTSFPKTPVTRIGNPLSEQIVLSASRAVSELGFACPNDALKWQLEYPAKSTEAFTFYFSLGNGVYVLAQLVYSTLGLGLSVQMVLRIYHPDKSKFSHTLSPAVASFVFSDDISDNNGGFKINIDIGSEAALDLVFQPFAGGAFKVNDGKILFSETEYKGFVEVQFIPKAKVHGNLTFNGKKSDIRGSSMFLHAVQCCPQYVSRWNLVNFQSTNDLMFLYEFDMRKESEYMVKSVSNGAIVINGKRIAVTTANRSMFKPSLTKVSADMKSRHNY</sequence>
<comment type="caution">
    <text evidence="6">The sequence shown here is derived from an EMBL/GenBank/DDBJ whole genome shotgun (WGS) entry which is preliminary data.</text>
</comment>
<gene>
    <name evidence="6" type="ORF">HK100_006446</name>
</gene>
<dbReference type="AlphaFoldDB" id="A0AAD5SSF6"/>
<dbReference type="PANTHER" id="PTHR47107">
    <property type="entry name" value="SVF1-LIKE PROTEIN YDR222W-RELATED"/>
    <property type="match status" value="1"/>
</dbReference>
<feature type="domain" description="Svf1-like C-terminal" evidence="5">
    <location>
        <begin position="212"/>
        <end position="268"/>
    </location>
</feature>